<evidence type="ECO:0000256" key="7">
    <source>
        <dbReference type="ARBA" id="ARBA00023136"/>
    </source>
</evidence>
<feature type="transmembrane region" description="Helical" evidence="8">
    <location>
        <begin position="213"/>
        <end position="234"/>
    </location>
</feature>
<feature type="transmembrane region" description="Helical" evidence="8">
    <location>
        <begin position="147"/>
        <end position="168"/>
    </location>
</feature>
<protein>
    <submittedName>
        <fullName evidence="10">Glycosyltransferase family 39 protein</fullName>
        <ecNumber evidence="10">2.4.-.-</ecNumber>
    </submittedName>
</protein>
<proteinExistence type="predicted"/>
<dbReference type="PANTHER" id="PTHR33908">
    <property type="entry name" value="MANNOSYLTRANSFERASE YKCB-RELATED"/>
    <property type="match status" value="1"/>
</dbReference>
<dbReference type="RefSeq" id="WP_326087999.1">
    <property type="nucleotide sequence ID" value="NZ_JARLKZ010000006.1"/>
</dbReference>
<evidence type="ECO:0000256" key="6">
    <source>
        <dbReference type="ARBA" id="ARBA00022989"/>
    </source>
</evidence>
<evidence type="ECO:0000256" key="3">
    <source>
        <dbReference type="ARBA" id="ARBA00022676"/>
    </source>
</evidence>
<evidence type="ECO:0000256" key="2">
    <source>
        <dbReference type="ARBA" id="ARBA00022475"/>
    </source>
</evidence>
<comment type="caution">
    <text evidence="10">The sequence shown here is derived from an EMBL/GenBank/DDBJ whole genome shotgun (WGS) entry which is preliminary data.</text>
</comment>
<dbReference type="InterPro" id="IPR038731">
    <property type="entry name" value="RgtA/B/C-like"/>
</dbReference>
<evidence type="ECO:0000259" key="9">
    <source>
        <dbReference type="Pfam" id="PF13231"/>
    </source>
</evidence>
<dbReference type="GO" id="GO:0016757">
    <property type="term" value="F:glycosyltransferase activity"/>
    <property type="evidence" value="ECO:0007669"/>
    <property type="project" value="UniProtKB-KW"/>
</dbReference>
<keyword evidence="5 8" id="KW-0812">Transmembrane</keyword>
<keyword evidence="4 10" id="KW-0808">Transferase</keyword>
<sequence length="425" mass="48772">MYINTSRVFTYKKPLLITFIILIFGMAVYLRLDFLMSVNHHVSHDTLNYDIMVRQLLEKGIYAYKDSAPNAQVTPGYPLFMAAVYTLVDYHKHDPLPYIRYIQLIISLVTLWMIYKVSRKVTGQTASLIVLLVCSVYPPFIWSNGAVLTETLATFFLMLYIYVQLLVFEKKTNISALLGGALMGLLVLTRSEFLILILPVYAFHFFWKKDKKLTLRLLLFTCLGTGIVLSPWVIRNAVTLHEVVIASTQVNPFQAGTYPDKNYEDGLVDRHGKTQMEVAKERLRIGFTEHTWQFTKWYTVGKLKYIYSKMYFGSGHSPLYPVLPSPLGSTLHLALVYFCPVALVAHIRRWRQSITLLTLILIIMTLTRLAFVPEYRYNYTAMPIIIIMDAITGIAILRWVWQKVTKSGTSGPQEGVANYAECTRK</sequence>
<feature type="domain" description="Glycosyltransferase RgtA/B/C/D-like" evidence="9">
    <location>
        <begin position="75"/>
        <end position="233"/>
    </location>
</feature>
<feature type="transmembrane region" description="Helical" evidence="8">
    <location>
        <begin position="15"/>
        <end position="32"/>
    </location>
</feature>
<name>A0ABU6GKS8_9BACL</name>
<evidence type="ECO:0000313" key="10">
    <source>
        <dbReference type="EMBL" id="MEC0240351.1"/>
    </source>
</evidence>
<keyword evidence="2" id="KW-1003">Cell membrane</keyword>
<comment type="subcellular location">
    <subcellularLocation>
        <location evidence="1">Cell membrane</location>
        <topology evidence="1">Multi-pass membrane protein</topology>
    </subcellularLocation>
</comment>
<feature type="transmembrane region" description="Helical" evidence="8">
    <location>
        <begin position="377"/>
        <end position="401"/>
    </location>
</feature>
<accession>A0ABU6GKS8</accession>
<feature type="transmembrane region" description="Helical" evidence="8">
    <location>
        <begin position="121"/>
        <end position="140"/>
    </location>
</feature>
<feature type="transmembrane region" description="Helical" evidence="8">
    <location>
        <begin position="98"/>
        <end position="115"/>
    </location>
</feature>
<dbReference type="InterPro" id="IPR050297">
    <property type="entry name" value="LipidA_mod_glycosyltrf_83"/>
</dbReference>
<feature type="transmembrane region" description="Helical" evidence="8">
    <location>
        <begin position="174"/>
        <end position="201"/>
    </location>
</feature>
<keyword evidence="6 8" id="KW-1133">Transmembrane helix</keyword>
<evidence type="ECO:0000313" key="11">
    <source>
        <dbReference type="Proteomes" id="UP001344632"/>
    </source>
</evidence>
<evidence type="ECO:0000256" key="5">
    <source>
        <dbReference type="ARBA" id="ARBA00022692"/>
    </source>
</evidence>
<gene>
    <name evidence="10" type="ORF">P4H66_10865</name>
</gene>
<keyword evidence="3 10" id="KW-0328">Glycosyltransferase</keyword>
<evidence type="ECO:0000256" key="1">
    <source>
        <dbReference type="ARBA" id="ARBA00004651"/>
    </source>
</evidence>
<organism evidence="10 11">
    <name type="scientific">Paenibacillus dokdonensis</name>
    <dbReference type="NCBI Taxonomy" id="2567944"/>
    <lineage>
        <taxon>Bacteria</taxon>
        <taxon>Bacillati</taxon>
        <taxon>Bacillota</taxon>
        <taxon>Bacilli</taxon>
        <taxon>Bacillales</taxon>
        <taxon>Paenibacillaceae</taxon>
        <taxon>Paenibacillus</taxon>
    </lineage>
</organism>
<dbReference type="Pfam" id="PF13231">
    <property type="entry name" value="PMT_2"/>
    <property type="match status" value="1"/>
</dbReference>
<evidence type="ECO:0000256" key="8">
    <source>
        <dbReference type="SAM" id="Phobius"/>
    </source>
</evidence>
<evidence type="ECO:0000256" key="4">
    <source>
        <dbReference type="ARBA" id="ARBA00022679"/>
    </source>
</evidence>
<feature type="transmembrane region" description="Helical" evidence="8">
    <location>
        <begin position="354"/>
        <end position="371"/>
    </location>
</feature>
<keyword evidence="7 8" id="KW-0472">Membrane</keyword>
<dbReference type="PANTHER" id="PTHR33908:SF11">
    <property type="entry name" value="MEMBRANE PROTEIN"/>
    <property type="match status" value="1"/>
</dbReference>
<dbReference type="EMBL" id="JARLKZ010000006">
    <property type="protein sequence ID" value="MEC0240351.1"/>
    <property type="molecule type" value="Genomic_DNA"/>
</dbReference>
<dbReference type="Proteomes" id="UP001344632">
    <property type="component" value="Unassembled WGS sequence"/>
</dbReference>
<dbReference type="EC" id="2.4.-.-" evidence="10"/>
<keyword evidence="11" id="KW-1185">Reference proteome</keyword>
<reference evidence="10 11" key="1">
    <citation type="submission" date="2023-03" db="EMBL/GenBank/DDBJ databases">
        <title>Bacillus Genome Sequencing.</title>
        <authorList>
            <person name="Dunlap C."/>
        </authorList>
    </citation>
    <scope>NUCLEOTIDE SEQUENCE [LARGE SCALE GENOMIC DNA]</scope>
    <source>
        <strain evidence="10 11">BD-525</strain>
    </source>
</reference>